<dbReference type="PROSITE" id="PS51257">
    <property type="entry name" value="PROKAR_LIPOPROTEIN"/>
    <property type="match status" value="1"/>
</dbReference>
<feature type="chain" id="PRO_5012650414" description="META domain-containing protein" evidence="1">
    <location>
        <begin position="18"/>
        <end position="338"/>
    </location>
</feature>
<dbReference type="Pfam" id="PF14302">
    <property type="entry name" value="DUF4377"/>
    <property type="match status" value="1"/>
</dbReference>
<feature type="domain" description="DUF4377" evidence="3">
    <location>
        <begin position="27"/>
        <end position="106"/>
    </location>
</feature>
<proteinExistence type="predicted"/>
<evidence type="ECO:0000259" key="2">
    <source>
        <dbReference type="Pfam" id="PF03724"/>
    </source>
</evidence>
<dbReference type="InterPro" id="IPR038670">
    <property type="entry name" value="HslJ-like_sf"/>
</dbReference>
<keyword evidence="5" id="KW-1185">Reference proteome</keyword>
<keyword evidence="1" id="KW-0732">Signal</keyword>
<dbReference type="InterPro" id="IPR005184">
    <property type="entry name" value="DUF306_Meta_HslJ"/>
</dbReference>
<organism evidence="4 5">
    <name type="scientific">Winogradskyella aurantia</name>
    <dbReference type="NCBI Taxonomy" id="1915063"/>
    <lineage>
        <taxon>Bacteria</taxon>
        <taxon>Pseudomonadati</taxon>
        <taxon>Bacteroidota</taxon>
        <taxon>Flavobacteriia</taxon>
        <taxon>Flavobacteriales</taxon>
        <taxon>Flavobacteriaceae</taxon>
        <taxon>Winogradskyella</taxon>
    </lineage>
</organism>
<dbReference type="Pfam" id="PF03724">
    <property type="entry name" value="META"/>
    <property type="match status" value="2"/>
</dbReference>
<reference evidence="4 5" key="1">
    <citation type="submission" date="2017-05" db="EMBL/GenBank/DDBJ databases">
        <title>The draft genome sequence of Idiomarina salinarum WNB302.</title>
        <authorList>
            <person name="Sun Y."/>
            <person name="Chen B."/>
            <person name="Du Z."/>
        </authorList>
    </citation>
    <scope>NUCLEOTIDE SEQUENCE [LARGE SCALE GENOMIC DNA]</scope>
    <source>
        <strain evidence="4 5">WNB302</strain>
    </source>
</reference>
<dbReference type="InterPro" id="IPR053147">
    <property type="entry name" value="Hsp_HslJ-like"/>
</dbReference>
<gene>
    <name evidence="4" type="ORF">CA834_04505</name>
</gene>
<comment type="caution">
    <text evidence="4">The sequence shown here is derived from an EMBL/GenBank/DDBJ whole genome shotgun (WGS) entry which is preliminary data.</text>
</comment>
<feature type="domain" description="DUF306" evidence="2">
    <location>
        <begin position="116"/>
        <end position="219"/>
    </location>
</feature>
<dbReference type="EMBL" id="NGJN01000002">
    <property type="protein sequence ID" value="OZV69886.1"/>
    <property type="molecule type" value="Genomic_DNA"/>
</dbReference>
<dbReference type="OrthoDB" id="880459at2"/>
<sequence length="338" mass="38053">MKLVIGWLLCLVVFSCANNKSSTEVFWVSGIKSSCDNGAGKSECVMICKETKANDDNWENFYSEIEGFEFKKGVLQKIEVLVTQKEDPLPADASSLNYKLVKVLEQKPDNRGHLIGEWYVQSIDNELIPQDSVVPALSIHISDKTIYGNGGCNSYKGSITQLGIETLSFGELLSTLRLCEHQALEDKYLAALRETAAYKIKDDKLHLYSKDRNKELVFKRMDKSKNTTRINDIWAAVRIEGNPINRMVEVPKLEVNVGDMKVFGTDGCNNYFGTILELNEEIITLGGIGSTRKMCPDMDVPQRYNEALSKINSYEFDNQLLIFTDKDGNEVLAFLKTD</sequence>
<dbReference type="RefSeq" id="WP_094967477.1">
    <property type="nucleotide sequence ID" value="NZ_NGJN01000002.1"/>
</dbReference>
<dbReference type="AlphaFoldDB" id="A0A265UX59"/>
<dbReference type="InterPro" id="IPR025485">
    <property type="entry name" value="DUF4377"/>
</dbReference>
<evidence type="ECO:0000313" key="4">
    <source>
        <dbReference type="EMBL" id="OZV69886.1"/>
    </source>
</evidence>
<dbReference type="Proteomes" id="UP000216840">
    <property type="component" value="Unassembled WGS sequence"/>
</dbReference>
<accession>A0A265UX59</accession>
<evidence type="ECO:0000259" key="3">
    <source>
        <dbReference type="Pfam" id="PF14302"/>
    </source>
</evidence>
<feature type="signal peptide" evidence="1">
    <location>
        <begin position="1"/>
        <end position="17"/>
    </location>
</feature>
<evidence type="ECO:0008006" key="6">
    <source>
        <dbReference type="Google" id="ProtNLM"/>
    </source>
</evidence>
<name>A0A265UX59_9FLAO</name>
<dbReference type="PANTHER" id="PTHR35535">
    <property type="entry name" value="HEAT SHOCK PROTEIN HSLJ"/>
    <property type="match status" value="1"/>
</dbReference>
<feature type="domain" description="DUF306" evidence="2">
    <location>
        <begin position="232"/>
        <end position="334"/>
    </location>
</feature>
<dbReference type="Gene3D" id="2.40.128.270">
    <property type="match status" value="2"/>
</dbReference>
<dbReference type="PANTHER" id="PTHR35535:SF2">
    <property type="entry name" value="DUF306 DOMAIN-CONTAINING PROTEIN"/>
    <property type="match status" value="1"/>
</dbReference>
<evidence type="ECO:0000256" key="1">
    <source>
        <dbReference type="SAM" id="SignalP"/>
    </source>
</evidence>
<protein>
    <recommendedName>
        <fullName evidence="6">META domain-containing protein</fullName>
    </recommendedName>
</protein>
<evidence type="ECO:0000313" key="5">
    <source>
        <dbReference type="Proteomes" id="UP000216840"/>
    </source>
</evidence>